<dbReference type="EMBL" id="CP036267">
    <property type="protein sequence ID" value="QDT31513.1"/>
    <property type="molecule type" value="Genomic_DNA"/>
</dbReference>
<sequence length="53" mass="5508" precursor="true">MLKFFRPFLFSCALVTLVAGCGGGAPSEDADAGGVDSTEVVDDAELEAEKELE</sequence>
<evidence type="ECO:0000313" key="4">
    <source>
        <dbReference type="Proteomes" id="UP000315724"/>
    </source>
</evidence>
<organism evidence="3 4">
    <name type="scientific">Thalassoglobus polymorphus</name>
    <dbReference type="NCBI Taxonomy" id="2527994"/>
    <lineage>
        <taxon>Bacteria</taxon>
        <taxon>Pseudomonadati</taxon>
        <taxon>Planctomycetota</taxon>
        <taxon>Planctomycetia</taxon>
        <taxon>Planctomycetales</taxon>
        <taxon>Planctomycetaceae</taxon>
        <taxon>Thalassoglobus</taxon>
    </lineage>
</organism>
<evidence type="ECO:0000256" key="2">
    <source>
        <dbReference type="SAM" id="SignalP"/>
    </source>
</evidence>
<feature type="chain" id="PRO_5022242669" evidence="2">
    <location>
        <begin position="22"/>
        <end position="53"/>
    </location>
</feature>
<name>A0A517QIN4_9PLAN</name>
<evidence type="ECO:0000256" key="1">
    <source>
        <dbReference type="SAM" id="MobiDB-lite"/>
    </source>
</evidence>
<keyword evidence="2" id="KW-0732">Signal</keyword>
<dbReference type="RefSeq" id="WP_197442013.1">
    <property type="nucleotide sequence ID" value="NZ_CP036267.1"/>
</dbReference>
<evidence type="ECO:0000313" key="3">
    <source>
        <dbReference type="EMBL" id="QDT31513.1"/>
    </source>
</evidence>
<keyword evidence="4" id="KW-1185">Reference proteome</keyword>
<dbReference type="PROSITE" id="PS51257">
    <property type="entry name" value="PROKAR_LIPOPROTEIN"/>
    <property type="match status" value="1"/>
</dbReference>
<proteinExistence type="predicted"/>
<reference evidence="3 4" key="1">
    <citation type="submission" date="2019-02" db="EMBL/GenBank/DDBJ databases">
        <title>Deep-cultivation of Planctomycetes and their phenomic and genomic characterization uncovers novel biology.</title>
        <authorList>
            <person name="Wiegand S."/>
            <person name="Jogler M."/>
            <person name="Boedeker C."/>
            <person name="Pinto D."/>
            <person name="Vollmers J."/>
            <person name="Rivas-Marin E."/>
            <person name="Kohn T."/>
            <person name="Peeters S.H."/>
            <person name="Heuer A."/>
            <person name="Rast P."/>
            <person name="Oberbeckmann S."/>
            <person name="Bunk B."/>
            <person name="Jeske O."/>
            <person name="Meyerdierks A."/>
            <person name="Storesund J.E."/>
            <person name="Kallscheuer N."/>
            <person name="Luecker S."/>
            <person name="Lage O.M."/>
            <person name="Pohl T."/>
            <person name="Merkel B.J."/>
            <person name="Hornburger P."/>
            <person name="Mueller R.-W."/>
            <person name="Bruemmer F."/>
            <person name="Labrenz M."/>
            <person name="Spormann A.M."/>
            <person name="Op den Camp H."/>
            <person name="Overmann J."/>
            <person name="Amann R."/>
            <person name="Jetten M.S.M."/>
            <person name="Mascher T."/>
            <person name="Medema M.H."/>
            <person name="Devos D.P."/>
            <person name="Kaster A.-K."/>
            <person name="Ovreas L."/>
            <person name="Rohde M."/>
            <person name="Galperin M.Y."/>
            <person name="Jogler C."/>
        </authorList>
    </citation>
    <scope>NUCLEOTIDE SEQUENCE [LARGE SCALE GENOMIC DNA]</scope>
    <source>
        <strain evidence="3 4">Mal48</strain>
    </source>
</reference>
<gene>
    <name evidence="3" type="ORF">Mal48_07470</name>
</gene>
<dbReference type="AlphaFoldDB" id="A0A517QIN4"/>
<feature type="signal peptide" evidence="2">
    <location>
        <begin position="1"/>
        <end position="21"/>
    </location>
</feature>
<dbReference type="Proteomes" id="UP000315724">
    <property type="component" value="Chromosome"/>
</dbReference>
<protein>
    <submittedName>
        <fullName evidence="3">Uncharacterized protein</fullName>
    </submittedName>
</protein>
<feature type="region of interest" description="Disordered" evidence="1">
    <location>
        <begin position="25"/>
        <end position="53"/>
    </location>
</feature>
<accession>A0A517QIN4</accession>
<dbReference type="KEGG" id="tpol:Mal48_07470"/>